<dbReference type="PANTHER" id="PTHR13932:SF5">
    <property type="entry name" value="RADICAL S-ADENOSYL METHIONINE DOMAIN-CONTAINING PROTEIN 1, MITOCHONDRIAL"/>
    <property type="match status" value="1"/>
</dbReference>
<protein>
    <recommendedName>
        <fullName evidence="8">Radical SAM core domain-containing protein</fullName>
    </recommendedName>
</protein>
<evidence type="ECO:0000256" key="6">
    <source>
        <dbReference type="ARBA" id="ARBA00023014"/>
    </source>
</evidence>
<dbReference type="GO" id="GO:0004109">
    <property type="term" value="F:coproporphyrinogen oxidase activity"/>
    <property type="evidence" value="ECO:0007669"/>
    <property type="project" value="InterPro"/>
</dbReference>
<evidence type="ECO:0000256" key="1">
    <source>
        <dbReference type="ARBA" id="ARBA00006100"/>
    </source>
</evidence>
<gene>
    <name evidence="9" type="ORF">METZ01_LOCUS107783</name>
</gene>
<dbReference type="InterPro" id="IPR006638">
    <property type="entry name" value="Elp3/MiaA/NifB-like_rSAM"/>
</dbReference>
<dbReference type="SUPFAM" id="SSF102114">
    <property type="entry name" value="Radical SAM enzymes"/>
    <property type="match status" value="1"/>
</dbReference>
<evidence type="ECO:0000256" key="4">
    <source>
        <dbReference type="ARBA" id="ARBA00022723"/>
    </source>
</evidence>
<reference evidence="9" key="1">
    <citation type="submission" date="2018-05" db="EMBL/GenBank/DDBJ databases">
        <authorList>
            <person name="Lanie J.A."/>
            <person name="Ng W.-L."/>
            <person name="Kazmierczak K.M."/>
            <person name="Andrzejewski T.M."/>
            <person name="Davidsen T.M."/>
            <person name="Wayne K.J."/>
            <person name="Tettelin H."/>
            <person name="Glass J.I."/>
            <person name="Rusch D."/>
            <person name="Podicherti R."/>
            <person name="Tsui H.-C.T."/>
            <person name="Winkler M.E."/>
        </authorList>
    </citation>
    <scope>NUCLEOTIDE SEQUENCE</scope>
</reference>
<organism evidence="9">
    <name type="scientific">marine metagenome</name>
    <dbReference type="NCBI Taxonomy" id="408172"/>
    <lineage>
        <taxon>unclassified sequences</taxon>
        <taxon>metagenomes</taxon>
        <taxon>ecological metagenomes</taxon>
    </lineage>
</organism>
<proteinExistence type="inferred from homology"/>
<dbReference type="InterPro" id="IPR004559">
    <property type="entry name" value="HemW-like"/>
</dbReference>
<dbReference type="GO" id="GO:0005737">
    <property type="term" value="C:cytoplasm"/>
    <property type="evidence" value="ECO:0007669"/>
    <property type="project" value="InterPro"/>
</dbReference>
<keyword evidence="7" id="KW-0143">Chaperone</keyword>
<dbReference type="Pfam" id="PF04055">
    <property type="entry name" value="Radical_SAM"/>
    <property type="match status" value="1"/>
</dbReference>
<dbReference type="GO" id="GO:0051539">
    <property type="term" value="F:4 iron, 4 sulfur cluster binding"/>
    <property type="evidence" value="ECO:0007669"/>
    <property type="project" value="InterPro"/>
</dbReference>
<dbReference type="InterPro" id="IPR013785">
    <property type="entry name" value="Aldolase_TIM"/>
</dbReference>
<dbReference type="InterPro" id="IPR007197">
    <property type="entry name" value="rSAM"/>
</dbReference>
<keyword evidence="5" id="KW-0408">Iron</keyword>
<accession>A0A381WQY0</accession>
<dbReference type="PANTHER" id="PTHR13932">
    <property type="entry name" value="COPROPORPHYRINIGEN III OXIDASE"/>
    <property type="match status" value="1"/>
</dbReference>
<dbReference type="PROSITE" id="PS51918">
    <property type="entry name" value="RADICAL_SAM"/>
    <property type="match status" value="1"/>
</dbReference>
<name>A0A381WQY0_9ZZZZ</name>
<dbReference type="AlphaFoldDB" id="A0A381WQY0"/>
<dbReference type="SMART" id="SM00729">
    <property type="entry name" value="Elp3"/>
    <property type="match status" value="1"/>
</dbReference>
<sequence length="333" mass="38003">MLLQEIELTASEFNHNWQFDSIYLGGGSPAQLSPIELEGIIHTLKEQFSHSNNMEITLEINPGENSLEELQSFREIGVNRASLGFQTLDSKLLKLLTRTHILDDCIALYENAREAGIENISIDMLYNIPGQTVKGWLNDLETVVEMQPDHIAMYSLTAEEGTPFYTDIHNGNVLLPENPIECEMFIQGSRYLRDCGFNQYEISHFANKGMECRQNIHYWKRDPYLAFGPSAHGFDGEKRYWNVASLEKYSEILSQNNLPIQDSEVLSSKDILNEIVINGLRTNLGIPTSCFDNLGDISIQKWESYLERENGSLVLKPEYFHLADEIAADLMIW</sequence>
<dbReference type="NCBIfam" id="TIGR00539">
    <property type="entry name" value="hemN_rel"/>
    <property type="match status" value="1"/>
</dbReference>
<feature type="domain" description="Radical SAM core" evidence="8">
    <location>
        <begin position="1"/>
        <end position="198"/>
    </location>
</feature>
<evidence type="ECO:0000256" key="5">
    <source>
        <dbReference type="ARBA" id="ARBA00023004"/>
    </source>
</evidence>
<dbReference type="InterPro" id="IPR058240">
    <property type="entry name" value="rSAM_sf"/>
</dbReference>
<comment type="similarity">
    <text evidence="1">Belongs to the anaerobic coproporphyrinogen-III oxidase family. HemW subfamily.</text>
</comment>
<dbReference type="InterPro" id="IPR034505">
    <property type="entry name" value="Coproporphyrinogen-III_oxidase"/>
</dbReference>
<evidence type="ECO:0000256" key="2">
    <source>
        <dbReference type="ARBA" id="ARBA00022617"/>
    </source>
</evidence>
<evidence type="ECO:0000256" key="3">
    <source>
        <dbReference type="ARBA" id="ARBA00022691"/>
    </source>
</evidence>
<dbReference type="EMBL" id="UINC01012599">
    <property type="protein sequence ID" value="SVA54929.1"/>
    <property type="molecule type" value="Genomic_DNA"/>
</dbReference>
<keyword evidence="4" id="KW-0479">Metal-binding</keyword>
<keyword evidence="2" id="KW-0349">Heme</keyword>
<keyword evidence="3" id="KW-0949">S-adenosyl-L-methionine</keyword>
<evidence type="ECO:0000256" key="7">
    <source>
        <dbReference type="ARBA" id="ARBA00023186"/>
    </source>
</evidence>
<dbReference type="Gene3D" id="3.20.20.70">
    <property type="entry name" value="Aldolase class I"/>
    <property type="match status" value="1"/>
</dbReference>
<dbReference type="GO" id="GO:0006779">
    <property type="term" value="P:porphyrin-containing compound biosynthetic process"/>
    <property type="evidence" value="ECO:0007669"/>
    <property type="project" value="InterPro"/>
</dbReference>
<evidence type="ECO:0000259" key="8">
    <source>
        <dbReference type="PROSITE" id="PS51918"/>
    </source>
</evidence>
<evidence type="ECO:0000313" key="9">
    <source>
        <dbReference type="EMBL" id="SVA54929.1"/>
    </source>
</evidence>
<dbReference type="GO" id="GO:0046872">
    <property type="term" value="F:metal ion binding"/>
    <property type="evidence" value="ECO:0007669"/>
    <property type="project" value="UniProtKB-KW"/>
</dbReference>
<keyword evidence="6" id="KW-0411">Iron-sulfur</keyword>